<dbReference type="InterPro" id="IPR041667">
    <property type="entry name" value="Cupin_8"/>
</dbReference>
<keyword evidence="1" id="KW-0732">Signal</keyword>
<sequence>MHTSTLVVCTAVVSVVLALVIQQYRSNELYRSNGKSTINAASIAEKRVPQLYRHVDVAIEYRRRIDPIRVKEKFIPHVRLQPSPVFVLRAGEPSERDPPLNISLPKGLVTEQFVRISAFLKAPTKDYVYATLSLDEWPDEKESFVGSEESWCSVLGIDDPGVDRALKSNSSSKNLSTAMLWISQRGVVAGLHYDVSHNFLTQLRGTKRVELWWPESHENLHFFPRLHRARQQSQKIQSIGQIPPNFVFDLIPGDVLYIPPYWSHRVNTTSSGSLSLSVISPSSEDFAGQRAFAVGAPLTKCQNSTTTRAVAVQVFLVHLISRLPGFESPAQAAQRLLNARYLYAFNRMEDNDLCAKNDPDAHKTARACLSPHAVIDHVDAIAKHLTTTLPPPISDIFLFDYVEDLIAWAVGPKLAAHYIRTCLDFGKLQFLDSEFQPMQHDKAIFSI</sequence>
<dbReference type="PANTHER" id="PTHR12461:SF105">
    <property type="entry name" value="HYPOXIA-INDUCIBLE FACTOR 1-ALPHA INHIBITOR"/>
    <property type="match status" value="1"/>
</dbReference>
<evidence type="ECO:0000259" key="2">
    <source>
        <dbReference type="PROSITE" id="PS51184"/>
    </source>
</evidence>
<dbReference type="SUPFAM" id="SSF51197">
    <property type="entry name" value="Clavaminate synthase-like"/>
    <property type="match status" value="1"/>
</dbReference>
<dbReference type="Gene3D" id="2.60.120.10">
    <property type="entry name" value="Jelly Rolls"/>
    <property type="match status" value="1"/>
</dbReference>
<dbReference type="EMBL" id="HBIJ01017507">
    <property type="protein sequence ID" value="CAE0370856.1"/>
    <property type="molecule type" value="Transcribed_RNA"/>
</dbReference>
<reference evidence="3" key="1">
    <citation type="submission" date="2021-01" db="EMBL/GenBank/DDBJ databases">
        <authorList>
            <person name="Corre E."/>
            <person name="Pelletier E."/>
            <person name="Niang G."/>
            <person name="Scheremetjew M."/>
            <person name="Finn R."/>
            <person name="Kale V."/>
            <person name="Holt S."/>
            <person name="Cochrane G."/>
            <person name="Meng A."/>
            <person name="Brown T."/>
            <person name="Cohen L."/>
        </authorList>
    </citation>
    <scope>NUCLEOTIDE SEQUENCE</scope>
    <source>
        <strain evidence="3">CCMP1510</strain>
    </source>
</reference>
<evidence type="ECO:0000256" key="1">
    <source>
        <dbReference type="SAM" id="SignalP"/>
    </source>
</evidence>
<gene>
    <name evidence="3" type="ORF">ALAG00032_LOCUS11636</name>
</gene>
<dbReference type="PANTHER" id="PTHR12461">
    <property type="entry name" value="HYPOXIA-INDUCIBLE FACTOR 1 ALPHA INHIBITOR-RELATED"/>
    <property type="match status" value="1"/>
</dbReference>
<dbReference type="Pfam" id="PF13621">
    <property type="entry name" value="Cupin_8"/>
    <property type="match status" value="1"/>
</dbReference>
<feature type="chain" id="PRO_5031136895" description="JmjC domain-containing protein" evidence="1">
    <location>
        <begin position="19"/>
        <end position="447"/>
    </location>
</feature>
<accession>A0A7S3K062</accession>
<dbReference type="AlphaFoldDB" id="A0A7S3K062"/>
<proteinExistence type="predicted"/>
<evidence type="ECO:0000313" key="3">
    <source>
        <dbReference type="EMBL" id="CAE0370856.1"/>
    </source>
</evidence>
<protein>
    <recommendedName>
        <fullName evidence="2">JmjC domain-containing protein</fullName>
    </recommendedName>
</protein>
<dbReference type="InterPro" id="IPR003347">
    <property type="entry name" value="JmjC_dom"/>
</dbReference>
<feature type="signal peptide" evidence="1">
    <location>
        <begin position="1"/>
        <end position="18"/>
    </location>
</feature>
<dbReference type="PROSITE" id="PS51184">
    <property type="entry name" value="JMJC"/>
    <property type="match status" value="1"/>
</dbReference>
<name>A0A7S3K062_9STRA</name>
<dbReference type="SMART" id="SM00558">
    <property type="entry name" value="JmjC"/>
    <property type="match status" value="1"/>
</dbReference>
<dbReference type="InterPro" id="IPR014710">
    <property type="entry name" value="RmlC-like_jellyroll"/>
</dbReference>
<organism evidence="3">
    <name type="scientific">Aureoumbra lagunensis</name>
    <dbReference type="NCBI Taxonomy" id="44058"/>
    <lineage>
        <taxon>Eukaryota</taxon>
        <taxon>Sar</taxon>
        <taxon>Stramenopiles</taxon>
        <taxon>Ochrophyta</taxon>
        <taxon>Pelagophyceae</taxon>
        <taxon>Pelagomonadales</taxon>
        <taxon>Aureoumbra</taxon>
    </lineage>
</organism>
<feature type="domain" description="JmjC" evidence="2">
    <location>
        <begin position="134"/>
        <end position="295"/>
    </location>
</feature>